<evidence type="ECO:0000256" key="1">
    <source>
        <dbReference type="ARBA" id="ARBA00004141"/>
    </source>
</evidence>
<dbReference type="AlphaFoldDB" id="A0A914R3E4"/>
<dbReference type="GO" id="GO:0030322">
    <property type="term" value="P:stabilization of membrane potential"/>
    <property type="evidence" value="ECO:0007669"/>
    <property type="project" value="TreeGrafter"/>
</dbReference>
<feature type="domain" description="Potassium channel" evidence="9">
    <location>
        <begin position="63"/>
        <end position="123"/>
    </location>
</feature>
<keyword evidence="2" id="KW-0813">Transport</keyword>
<dbReference type="GO" id="GO:0005886">
    <property type="term" value="C:plasma membrane"/>
    <property type="evidence" value="ECO:0007669"/>
    <property type="project" value="TreeGrafter"/>
</dbReference>
<accession>A0A914R3E4</accession>
<evidence type="ECO:0000313" key="10">
    <source>
        <dbReference type="Proteomes" id="UP000887578"/>
    </source>
</evidence>
<evidence type="ECO:0000256" key="6">
    <source>
        <dbReference type="ARBA" id="ARBA00023136"/>
    </source>
</evidence>
<organism evidence="10 11">
    <name type="scientific">Panagrolaimus davidi</name>
    <dbReference type="NCBI Taxonomy" id="227884"/>
    <lineage>
        <taxon>Eukaryota</taxon>
        <taxon>Metazoa</taxon>
        <taxon>Ecdysozoa</taxon>
        <taxon>Nematoda</taxon>
        <taxon>Chromadorea</taxon>
        <taxon>Rhabditida</taxon>
        <taxon>Tylenchina</taxon>
        <taxon>Panagrolaimomorpha</taxon>
        <taxon>Panagrolaimoidea</taxon>
        <taxon>Panagrolaimidae</taxon>
        <taxon>Panagrolaimus</taxon>
    </lineage>
</organism>
<dbReference type="InterPro" id="IPR003280">
    <property type="entry name" value="2pore_dom_K_chnl"/>
</dbReference>
<dbReference type="Pfam" id="PF07885">
    <property type="entry name" value="Ion_trans_2"/>
    <property type="match status" value="1"/>
</dbReference>
<evidence type="ECO:0000256" key="2">
    <source>
        <dbReference type="ARBA" id="ARBA00022448"/>
    </source>
</evidence>
<evidence type="ECO:0000256" key="5">
    <source>
        <dbReference type="ARBA" id="ARBA00023065"/>
    </source>
</evidence>
<dbReference type="WBParaSite" id="PDA_v2.g5966.t1">
    <property type="protein sequence ID" value="PDA_v2.g5966.t1"/>
    <property type="gene ID" value="PDA_v2.g5966"/>
</dbReference>
<evidence type="ECO:0000256" key="8">
    <source>
        <dbReference type="SAM" id="Phobius"/>
    </source>
</evidence>
<dbReference type="Gene3D" id="1.10.287.70">
    <property type="match status" value="1"/>
</dbReference>
<keyword evidence="3 8" id="KW-0812">Transmembrane</keyword>
<protein>
    <submittedName>
        <fullName evidence="11">Potassium channel domain-containing protein</fullName>
    </submittedName>
</protein>
<keyword evidence="6 8" id="KW-0472">Membrane</keyword>
<keyword evidence="4 8" id="KW-1133">Transmembrane helix</keyword>
<dbReference type="SUPFAM" id="SSF81324">
    <property type="entry name" value="Voltage-gated potassium channels"/>
    <property type="match status" value="1"/>
</dbReference>
<sequence>MGGGLIFRYLEEDYVNQMAENEQKVKVECVHDIFNKATNLTYYNYRPTNATIENIIHCFHVEVDPRNQWSSLTAAFYGFGIATTLGYNRLQPLTLQGRLFCILYGICGIPVTMIIIANVGQYLHQFAGALKKNIEAYNKRRRASKANITGDDIPDSSIEMTSIALLFVFLFYVAFGALLLPALNGEV</sequence>
<keyword evidence="5" id="KW-0406">Ion transport</keyword>
<dbReference type="GO" id="GO:0022841">
    <property type="term" value="F:potassium ion leak channel activity"/>
    <property type="evidence" value="ECO:0007669"/>
    <property type="project" value="TreeGrafter"/>
</dbReference>
<proteinExistence type="predicted"/>
<name>A0A914R3E4_9BILA</name>
<evidence type="ECO:0000256" key="3">
    <source>
        <dbReference type="ARBA" id="ARBA00022692"/>
    </source>
</evidence>
<evidence type="ECO:0000313" key="11">
    <source>
        <dbReference type="WBParaSite" id="PDA_v2.g5966.t1"/>
    </source>
</evidence>
<dbReference type="InterPro" id="IPR013099">
    <property type="entry name" value="K_chnl_dom"/>
</dbReference>
<dbReference type="Proteomes" id="UP000887578">
    <property type="component" value="Unplaced"/>
</dbReference>
<comment type="subcellular location">
    <subcellularLocation>
        <location evidence="1">Membrane</location>
        <topology evidence="1">Multi-pass membrane protein</topology>
    </subcellularLocation>
</comment>
<feature type="transmembrane region" description="Helical" evidence="8">
    <location>
        <begin position="69"/>
        <end position="87"/>
    </location>
</feature>
<feature type="transmembrane region" description="Helical" evidence="8">
    <location>
        <begin position="163"/>
        <end position="183"/>
    </location>
</feature>
<evidence type="ECO:0000256" key="7">
    <source>
        <dbReference type="ARBA" id="ARBA00023303"/>
    </source>
</evidence>
<reference evidence="11" key="1">
    <citation type="submission" date="2022-11" db="UniProtKB">
        <authorList>
            <consortium name="WormBaseParasite"/>
        </authorList>
    </citation>
    <scope>IDENTIFICATION</scope>
</reference>
<keyword evidence="10" id="KW-1185">Reference proteome</keyword>
<dbReference type="PANTHER" id="PTHR11003">
    <property type="entry name" value="POTASSIUM CHANNEL, SUBFAMILY K"/>
    <property type="match status" value="1"/>
</dbReference>
<dbReference type="PANTHER" id="PTHR11003:SF93">
    <property type="entry name" value="POTASSIUM CHANNEL DOMAIN-CONTAINING PROTEIN"/>
    <property type="match status" value="1"/>
</dbReference>
<evidence type="ECO:0000256" key="4">
    <source>
        <dbReference type="ARBA" id="ARBA00022989"/>
    </source>
</evidence>
<dbReference type="GO" id="GO:0015271">
    <property type="term" value="F:outward rectifier potassium channel activity"/>
    <property type="evidence" value="ECO:0007669"/>
    <property type="project" value="TreeGrafter"/>
</dbReference>
<evidence type="ECO:0000259" key="9">
    <source>
        <dbReference type="Pfam" id="PF07885"/>
    </source>
</evidence>
<keyword evidence="7" id="KW-0407">Ion channel</keyword>
<feature type="transmembrane region" description="Helical" evidence="8">
    <location>
        <begin position="99"/>
        <end position="123"/>
    </location>
</feature>